<dbReference type="EMBL" id="SGIT01000005">
    <property type="protein sequence ID" value="RZF58122.1"/>
    <property type="molecule type" value="Genomic_DNA"/>
</dbReference>
<comment type="caution">
    <text evidence="1">The sequence shown here is derived from an EMBL/GenBank/DDBJ whole genome shotgun (WGS) entry which is preliminary data.</text>
</comment>
<organism evidence="1 2">
    <name type="scientific">Sphingobacterium corticibacterium</name>
    <dbReference type="NCBI Taxonomy" id="2484746"/>
    <lineage>
        <taxon>Bacteria</taxon>
        <taxon>Pseudomonadati</taxon>
        <taxon>Bacteroidota</taxon>
        <taxon>Sphingobacteriia</taxon>
        <taxon>Sphingobacteriales</taxon>
        <taxon>Sphingobacteriaceae</taxon>
        <taxon>Sphingobacterium</taxon>
    </lineage>
</organism>
<evidence type="ECO:0000313" key="1">
    <source>
        <dbReference type="EMBL" id="RZF58122.1"/>
    </source>
</evidence>
<dbReference type="Proteomes" id="UP000292855">
    <property type="component" value="Unassembled WGS sequence"/>
</dbReference>
<protein>
    <submittedName>
        <fullName evidence="1">Uncharacterized protein</fullName>
    </submittedName>
</protein>
<reference evidence="1 2" key="1">
    <citation type="submission" date="2019-02" db="EMBL/GenBank/DDBJ databases">
        <authorList>
            <person name="Li Y."/>
        </authorList>
    </citation>
    <scope>NUCLEOTIDE SEQUENCE [LARGE SCALE GENOMIC DNA]</scope>
    <source>
        <strain evidence="1 2">30C10-4-7</strain>
    </source>
</reference>
<name>A0A4Q6XLB2_9SPHI</name>
<keyword evidence="2" id="KW-1185">Reference proteome</keyword>
<accession>A0A4Q6XLB2</accession>
<gene>
    <name evidence="1" type="ORF">EWE74_18895</name>
</gene>
<evidence type="ECO:0000313" key="2">
    <source>
        <dbReference type="Proteomes" id="UP000292855"/>
    </source>
</evidence>
<proteinExistence type="predicted"/>
<sequence>MKTSNILFILAIATAILGIRSTESLYTVTMTADNQPVNMISSLWLKMYDLKVTQELPTPVKHIKIRGNGNRVFLDFQEQEESSLFSRDPQAFTYSIDFDTLVIDVLHDYTNIVLKQPTPVEQITIYQATVDANGFNQEKLAINAHDESHFFANRYNRKQIDNITHLDICATDRSLVNLEALKAKTASVTMRHAVLHYSPNAKIDSLFVTLYGRSSVSSNNKDVVNEINNLIVSGNEQYFQKKFAGKNVTVTIRP</sequence>
<dbReference type="OrthoDB" id="710627at2"/>
<dbReference type="RefSeq" id="WP_130143225.1">
    <property type="nucleotide sequence ID" value="NZ_SGIT01000005.1"/>
</dbReference>
<dbReference type="AlphaFoldDB" id="A0A4Q6XLB2"/>